<evidence type="ECO:0000313" key="9">
    <source>
        <dbReference type="EnsemblMetazoa" id="CJA12370b.1"/>
    </source>
</evidence>
<sequence>MVTPVSTVTACYFWDFFFGTLDCKKLLISEIFLTLDAAIHMINQRNLKITEPSIMRILVGVKRVVDYAVKIRVKPDRSGVVTEGVQHSMNPFDEIALEEAVKLKEKKLATEVVAFSLGGPKSAEVLRTALAKGADKAIHVQVSDAEAGKVESFHVAKALKKVVELEKFDAVFLGKQAIDDDSSQTAPILAGLLDWPQALYASKVEDAGNGHVKVTREIDGGLDTIKVKTPFVLSADLRLNEPRYATLPNIMKAKKKPLKNIPIKDLAVDLTPQTETIEVTEPPVRQAGGFVEDVATLVSKLKEKGFVKA</sequence>
<dbReference type="GO" id="GO:0033539">
    <property type="term" value="P:fatty acid beta-oxidation using acyl-CoA dehydrogenase"/>
    <property type="evidence" value="ECO:0007669"/>
    <property type="project" value="TreeGrafter"/>
</dbReference>
<evidence type="ECO:0000256" key="7">
    <source>
        <dbReference type="ARBA" id="ARBA00046893"/>
    </source>
</evidence>
<dbReference type="InterPro" id="IPR014729">
    <property type="entry name" value="Rossmann-like_a/b/a_fold"/>
</dbReference>
<comment type="function">
    <text evidence="6">Heterodimeric electron transfer flavoprotein that accepts electrons from several mitochondrial dehydrogenases, including acyl-CoA dehydrogenases, glutaryl-CoA and sarcosine dehydrogenase. It transfers the electrons to the main mitochondrial respiratory chain via ETF-ubiquinone oxidoreductase. Required for normal mitochondrial fatty acid oxidation and normal amino acid metabolism. ETFB binds an AMP molecule that probably has a purely structural role.</text>
</comment>
<organism evidence="9 10">
    <name type="scientific">Caenorhabditis japonica</name>
    <dbReference type="NCBI Taxonomy" id="281687"/>
    <lineage>
        <taxon>Eukaryota</taxon>
        <taxon>Metazoa</taxon>
        <taxon>Ecdysozoa</taxon>
        <taxon>Nematoda</taxon>
        <taxon>Chromadorea</taxon>
        <taxon>Rhabditida</taxon>
        <taxon>Rhabditina</taxon>
        <taxon>Rhabditomorpha</taxon>
        <taxon>Rhabditoidea</taxon>
        <taxon>Rhabditidae</taxon>
        <taxon>Peloderinae</taxon>
        <taxon>Caenorhabditis</taxon>
    </lineage>
</organism>
<dbReference type="SMART" id="SM00893">
    <property type="entry name" value="ETF"/>
    <property type="match status" value="1"/>
</dbReference>
<dbReference type="FunFam" id="3.40.50.620:FF:000011">
    <property type="entry name" value="Electron transfer flavoprotein subunit beta"/>
    <property type="match status" value="1"/>
</dbReference>
<comment type="subunit">
    <text evidence="7">Heterodimer composed of ETFA and ETFB. Identified in a complex that contains ETFA, ETFB and ETFRF1. Interacts with ACADM.</text>
</comment>
<dbReference type="PANTHER" id="PTHR21294:SF8">
    <property type="entry name" value="ELECTRON TRANSFER FLAVOPROTEIN SUBUNIT BETA"/>
    <property type="match status" value="1"/>
</dbReference>
<accession>A0A8R1DUI5</accession>
<keyword evidence="5" id="KW-0249">Electron transport</keyword>
<proteinExistence type="inferred from homology"/>
<protein>
    <recommendedName>
        <fullName evidence="3">Electron transfer flavoprotein subunit beta</fullName>
    </recommendedName>
</protein>
<comment type="similarity">
    <text evidence="2">Belongs to the ETF beta-subunit/FixA family.</text>
</comment>
<comment type="subcellular location">
    <subcellularLocation>
        <location evidence="1">Mitochondrion matrix</location>
    </subcellularLocation>
</comment>
<keyword evidence="4" id="KW-0813">Transport</keyword>
<evidence type="ECO:0000256" key="2">
    <source>
        <dbReference type="ARBA" id="ARBA00007557"/>
    </source>
</evidence>
<name>A0A8R1DUI5_CAEJA</name>
<dbReference type="EnsemblMetazoa" id="CJA12370b.1">
    <property type="protein sequence ID" value="CJA12370b.1"/>
    <property type="gene ID" value="WBGene00131574"/>
</dbReference>
<dbReference type="Proteomes" id="UP000005237">
    <property type="component" value="Unassembled WGS sequence"/>
</dbReference>
<evidence type="ECO:0000259" key="8">
    <source>
        <dbReference type="SMART" id="SM00893"/>
    </source>
</evidence>
<dbReference type="GO" id="GO:0009063">
    <property type="term" value="P:amino acid catabolic process"/>
    <property type="evidence" value="ECO:0007669"/>
    <property type="project" value="TreeGrafter"/>
</dbReference>
<dbReference type="AlphaFoldDB" id="A0A8R1DUI5"/>
<dbReference type="GO" id="GO:0005759">
    <property type="term" value="C:mitochondrial matrix"/>
    <property type="evidence" value="ECO:0007669"/>
    <property type="project" value="UniProtKB-SubCell"/>
</dbReference>
<evidence type="ECO:0000313" key="10">
    <source>
        <dbReference type="Proteomes" id="UP000005237"/>
    </source>
</evidence>
<evidence type="ECO:0000256" key="5">
    <source>
        <dbReference type="ARBA" id="ARBA00022982"/>
    </source>
</evidence>
<feature type="domain" description="Electron transfer flavoprotein alpha/beta-subunit N-terminal" evidence="8">
    <location>
        <begin position="77"/>
        <end position="270"/>
    </location>
</feature>
<evidence type="ECO:0000256" key="3">
    <source>
        <dbReference type="ARBA" id="ARBA00016797"/>
    </source>
</evidence>
<dbReference type="SUPFAM" id="SSF52402">
    <property type="entry name" value="Adenine nucleotide alpha hydrolases-like"/>
    <property type="match status" value="1"/>
</dbReference>
<evidence type="ECO:0000256" key="4">
    <source>
        <dbReference type="ARBA" id="ARBA00022448"/>
    </source>
</evidence>
<dbReference type="Gene3D" id="3.40.50.620">
    <property type="entry name" value="HUPs"/>
    <property type="match status" value="1"/>
</dbReference>
<dbReference type="InterPro" id="IPR012255">
    <property type="entry name" value="ETF_b"/>
</dbReference>
<dbReference type="CDD" id="cd01714">
    <property type="entry name" value="ETF_beta"/>
    <property type="match status" value="1"/>
</dbReference>
<keyword evidence="10" id="KW-1185">Reference proteome</keyword>
<dbReference type="InterPro" id="IPR033948">
    <property type="entry name" value="ETF_beta_N"/>
</dbReference>
<dbReference type="InterPro" id="IPR014730">
    <property type="entry name" value="ETF_a/b_N"/>
</dbReference>
<dbReference type="PANTHER" id="PTHR21294">
    <property type="entry name" value="ELECTRON TRANSFER FLAVOPROTEIN BETA-SUBUNIT"/>
    <property type="match status" value="1"/>
</dbReference>
<reference evidence="9" key="2">
    <citation type="submission" date="2022-06" db="UniProtKB">
        <authorList>
            <consortium name="EnsemblMetazoa"/>
        </authorList>
    </citation>
    <scope>IDENTIFICATION</scope>
    <source>
        <strain evidence="9">DF5081</strain>
    </source>
</reference>
<dbReference type="GO" id="GO:0009055">
    <property type="term" value="F:electron transfer activity"/>
    <property type="evidence" value="ECO:0007669"/>
    <property type="project" value="InterPro"/>
</dbReference>
<reference evidence="10" key="1">
    <citation type="submission" date="2010-08" db="EMBL/GenBank/DDBJ databases">
        <authorList>
            <consortium name="Caenorhabditis japonica Sequencing Consortium"/>
            <person name="Wilson R.K."/>
        </authorList>
    </citation>
    <scope>NUCLEOTIDE SEQUENCE [LARGE SCALE GENOMIC DNA]</scope>
    <source>
        <strain evidence="10">DF5081</strain>
    </source>
</reference>
<evidence type="ECO:0000256" key="1">
    <source>
        <dbReference type="ARBA" id="ARBA00004305"/>
    </source>
</evidence>
<evidence type="ECO:0000256" key="6">
    <source>
        <dbReference type="ARBA" id="ARBA00045835"/>
    </source>
</evidence>
<dbReference type="Pfam" id="PF01012">
    <property type="entry name" value="ETF"/>
    <property type="match status" value="1"/>
</dbReference>